<dbReference type="GO" id="GO:0000049">
    <property type="term" value="F:tRNA binding"/>
    <property type="evidence" value="ECO:0007669"/>
    <property type="project" value="UniProtKB-UniRule"/>
</dbReference>
<dbReference type="GO" id="GO:0006515">
    <property type="term" value="P:protein quality control for misfolded or incompletely synthesized proteins"/>
    <property type="evidence" value="ECO:0007669"/>
    <property type="project" value="UniProtKB-UniRule"/>
</dbReference>
<keyword evidence="8" id="KW-1185">Reference proteome</keyword>
<keyword evidence="3 6" id="KW-0378">Hydrolase</keyword>
<dbReference type="RefSeq" id="WP_145058795.1">
    <property type="nucleotide sequence ID" value="NZ_CP036263.1"/>
</dbReference>
<comment type="similarity">
    <text evidence="6">Belongs to the PTH family.</text>
</comment>
<comment type="function">
    <text evidence="6">Hydrolyzes ribosome-free peptidyl-tRNAs (with 1 or more amino acids incorporated), which drop off the ribosome during protein synthesis, or as a result of ribosome stalling.</text>
</comment>
<evidence type="ECO:0000256" key="3">
    <source>
        <dbReference type="ARBA" id="ARBA00022801"/>
    </source>
</evidence>
<protein>
    <recommendedName>
        <fullName evidence="5 6">Peptidyl-tRNA hydrolase</fullName>
        <shortName evidence="6">Pth</shortName>
        <ecNumber evidence="1 6">3.1.1.29</ecNumber>
    </recommendedName>
</protein>
<keyword evidence="6" id="KW-0963">Cytoplasm</keyword>
<feature type="binding site" evidence="6">
    <location>
        <position position="64"/>
    </location>
    <ligand>
        <name>tRNA</name>
        <dbReference type="ChEBI" id="CHEBI:17843"/>
    </ligand>
</feature>
<dbReference type="EMBL" id="CP036263">
    <property type="protein sequence ID" value="QDS97981.1"/>
    <property type="molecule type" value="Genomic_DNA"/>
</dbReference>
<dbReference type="CDD" id="cd00462">
    <property type="entry name" value="PTH"/>
    <property type="match status" value="1"/>
</dbReference>
<dbReference type="GO" id="GO:0072344">
    <property type="term" value="P:rescue of stalled ribosome"/>
    <property type="evidence" value="ECO:0007669"/>
    <property type="project" value="UniProtKB-UniRule"/>
</dbReference>
<evidence type="ECO:0000256" key="5">
    <source>
        <dbReference type="ARBA" id="ARBA00050038"/>
    </source>
</evidence>
<sequence length="188" mass="20490">MKLVVGLGNPGRKYTGTRHNIGWEVLARLAEITSAQPVGNKFEGEVREAVVAGEKLLLLAPHTFMNLSGRSVKLATSFYKLETEDLLVICDDFNIPVGELRIRARGSHGGQNGLADIANQLKTTEYTRLRVGIGPVPDGWASPDFVLGKFAKKEQDEIQIQTQRAAEAVLTWAAEGSTAAMNRFNGKN</sequence>
<evidence type="ECO:0000256" key="2">
    <source>
        <dbReference type="ARBA" id="ARBA00022555"/>
    </source>
</evidence>
<organism evidence="7 8">
    <name type="scientific">Adhaeretor mobilis</name>
    <dbReference type="NCBI Taxonomy" id="1930276"/>
    <lineage>
        <taxon>Bacteria</taxon>
        <taxon>Pseudomonadati</taxon>
        <taxon>Planctomycetota</taxon>
        <taxon>Planctomycetia</taxon>
        <taxon>Pirellulales</taxon>
        <taxon>Lacipirellulaceae</taxon>
        <taxon>Adhaeretor</taxon>
    </lineage>
</organism>
<name>A0A517MSW4_9BACT</name>
<dbReference type="PANTHER" id="PTHR17224">
    <property type="entry name" value="PEPTIDYL-TRNA HYDROLASE"/>
    <property type="match status" value="1"/>
</dbReference>
<comment type="function">
    <text evidence="6">Catalyzes the release of premature peptidyl moieties from peptidyl-tRNA molecules trapped in stalled 50S ribosomal subunits, and thus maintains levels of free tRNAs and 50S ribosomes.</text>
</comment>
<evidence type="ECO:0000256" key="1">
    <source>
        <dbReference type="ARBA" id="ARBA00013260"/>
    </source>
</evidence>
<gene>
    <name evidence="6 7" type="primary">pth</name>
    <name evidence="7" type="ORF">HG15A2_12510</name>
</gene>
<evidence type="ECO:0000256" key="6">
    <source>
        <dbReference type="HAMAP-Rule" id="MF_00083"/>
    </source>
</evidence>
<feature type="site" description="Stabilizes the basic form of H active site to accept a proton" evidence="6">
    <location>
        <position position="91"/>
    </location>
</feature>
<feature type="site" description="Discriminates between blocked and unblocked aminoacyl-tRNA" evidence="6">
    <location>
        <position position="9"/>
    </location>
</feature>
<dbReference type="EC" id="3.1.1.29" evidence="1 6"/>
<comment type="subunit">
    <text evidence="6">Monomer.</text>
</comment>
<dbReference type="GO" id="GO:0005737">
    <property type="term" value="C:cytoplasm"/>
    <property type="evidence" value="ECO:0007669"/>
    <property type="project" value="UniProtKB-SubCell"/>
</dbReference>
<feature type="binding site" evidence="6">
    <location>
        <position position="14"/>
    </location>
    <ligand>
        <name>tRNA</name>
        <dbReference type="ChEBI" id="CHEBI:17843"/>
    </ligand>
</feature>
<dbReference type="PANTHER" id="PTHR17224:SF1">
    <property type="entry name" value="PEPTIDYL-TRNA HYDROLASE"/>
    <property type="match status" value="1"/>
</dbReference>
<dbReference type="KEGG" id="amob:HG15A2_12510"/>
<dbReference type="GO" id="GO:0004045">
    <property type="term" value="F:peptidyl-tRNA hydrolase activity"/>
    <property type="evidence" value="ECO:0007669"/>
    <property type="project" value="UniProtKB-UniRule"/>
</dbReference>
<dbReference type="AlphaFoldDB" id="A0A517MSW4"/>
<dbReference type="InterPro" id="IPR036416">
    <property type="entry name" value="Pept_tRNA_hydro_sf"/>
</dbReference>
<dbReference type="FunFam" id="3.40.50.1470:FF:000001">
    <property type="entry name" value="Peptidyl-tRNA hydrolase"/>
    <property type="match status" value="1"/>
</dbReference>
<dbReference type="Gene3D" id="3.40.50.1470">
    <property type="entry name" value="Peptidyl-tRNA hydrolase"/>
    <property type="match status" value="1"/>
</dbReference>
<feature type="active site" description="Proton acceptor" evidence="6">
    <location>
        <position position="19"/>
    </location>
</feature>
<evidence type="ECO:0000256" key="4">
    <source>
        <dbReference type="ARBA" id="ARBA00022884"/>
    </source>
</evidence>
<dbReference type="Pfam" id="PF01195">
    <property type="entry name" value="Pept_tRNA_hydro"/>
    <property type="match status" value="1"/>
</dbReference>
<dbReference type="Proteomes" id="UP000319852">
    <property type="component" value="Chromosome"/>
</dbReference>
<evidence type="ECO:0000313" key="7">
    <source>
        <dbReference type="EMBL" id="QDS97981.1"/>
    </source>
</evidence>
<comment type="catalytic activity">
    <reaction evidence="6">
        <text>an N-acyl-L-alpha-aminoacyl-tRNA + H2O = an N-acyl-L-amino acid + a tRNA + H(+)</text>
        <dbReference type="Rhea" id="RHEA:54448"/>
        <dbReference type="Rhea" id="RHEA-COMP:10123"/>
        <dbReference type="Rhea" id="RHEA-COMP:13883"/>
        <dbReference type="ChEBI" id="CHEBI:15377"/>
        <dbReference type="ChEBI" id="CHEBI:15378"/>
        <dbReference type="ChEBI" id="CHEBI:59874"/>
        <dbReference type="ChEBI" id="CHEBI:78442"/>
        <dbReference type="ChEBI" id="CHEBI:138191"/>
        <dbReference type="EC" id="3.1.1.29"/>
    </reaction>
</comment>
<proteinExistence type="inferred from homology"/>
<dbReference type="HAMAP" id="MF_00083">
    <property type="entry name" value="Pept_tRNA_hydro_bact"/>
    <property type="match status" value="1"/>
</dbReference>
<feature type="binding site" evidence="6">
    <location>
        <position position="66"/>
    </location>
    <ligand>
        <name>tRNA</name>
        <dbReference type="ChEBI" id="CHEBI:17843"/>
    </ligand>
</feature>
<dbReference type="NCBIfam" id="TIGR00447">
    <property type="entry name" value="pth"/>
    <property type="match status" value="1"/>
</dbReference>
<evidence type="ECO:0000313" key="8">
    <source>
        <dbReference type="Proteomes" id="UP000319852"/>
    </source>
</evidence>
<dbReference type="OrthoDB" id="9800507at2"/>
<comment type="subcellular location">
    <subcellularLocation>
        <location evidence="6">Cytoplasm</location>
    </subcellularLocation>
</comment>
<feature type="binding site" evidence="6">
    <location>
        <position position="112"/>
    </location>
    <ligand>
        <name>tRNA</name>
        <dbReference type="ChEBI" id="CHEBI:17843"/>
    </ligand>
</feature>
<dbReference type="SUPFAM" id="SSF53178">
    <property type="entry name" value="Peptidyl-tRNA hydrolase-like"/>
    <property type="match status" value="1"/>
</dbReference>
<keyword evidence="2 6" id="KW-0820">tRNA-binding</keyword>
<reference evidence="7 8" key="1">
    <citation type="submission" date="2019-02" db="EMBL/GenBank/DDBJ databases">
        <title>Deep-cultivation of Planctomycetes and their phenomic and genomic characterization uncovers novel biology.</title>
        <authorList>
            <person name="Wiegand S."/>
            <person name="Jogler M."/>
            <person name="Boedeker C."/>
            <person name="Pinto D."/>
            <person name="Vollmers J."/>
            <person name="Rivas-Marin E."/>
            <person name="Kohn T."/>
            <person name="Peeters S.H."/>
            <person name="Heuer A."/>
            <person name="Rast P."/>
            <person name="Oberbeckmann S."/>
            <person name="Bunk B."/>
            <person name="Jeske O."/>
            <person name="Meyerdierks A."/>
            <person name="Storesund J.E."/>
            <person name="Kallscheuer N."/>
            <person name="Luecker S."/>
            <person name="Lage O.M."/>
            <person name="Pohl T."/>
            <person name="Merkel B.J."/>
            <person name="Hornburger P."/>
            <person name="Mueller R.-W."/>
            <person name="Bruemmer F."/>
            <person name="Labrenz M."/>
            <person name="Spormann A.M."/>
            <person name="Op den Camp H."/>
            <person name="Overmann J."/>
            <person name="Amann R."/>
            <person name="Jetten M.S.M."/>
            <person name="Mascher T."/>
            <person name="Medema M.H."/>
            <person name="Devos D.P."/>
            <person name="Kaster A.-K."/>
            <person name="Ovreas L."/>
            <person name="Rohde M."/>
            <person name="Galperin M.Y."/>
            <person name="Jogler C."/>
        </authorList>
    </citation>
    <scope>NUCLEOTIDE SEQUENCE [LARGE SCALE GENOMIC DNA]</scope>
    <source>
        <strain evidence="7 8">HG15A2</strain>
    </source>
</reference>
<keyword evidence="4 6" id="KW-0694">RNA-binding</keyword>
<accession>A0A517MSW4</accession>
<dbReference type="InterPro" id="IPR001328">
    <property type="entry name" value="Pept_tRNA_hydro"/>
</dbReference>